<dbReference type="AlphaFoldDB" id="A0A834LN05"/>
<gene>
    <name evidence="12" type="ORF">RHSIM_Rhsim05G0196200</name>
</gene>
<dbReference type="GO" id="GO:0003723">
    <property type="term" value="F:RNA binding"/>
    <property type="evidence" value="ECO:0007669"/>
    <property type="project" value="UniProtKB-UniRule"/>
</dbReference>
<comment type="caution">
    <text evidence="9">Lacks conserved residue(s) required for the propagation of feature annotation.</text>
</comment>
<evidence type="ECO:0000256" key="4">
    <source>
        <dbReference type="ARBA" id="ARBA00022475"/>
    </source>
</evidence>
<dbReference type="InterPro" id="IPR012677">
    <property type="entry name" value="Nucleotide-bd_a/b_plait_sf"/>
</dbReference>
<comment type="subunit">
    <text evidence="3 9">Homodimer and heterodimers.</text>
</comment>
<comment type="similarity">
    <text evidence="2 9">Belongs to the Casparian strip membrane proteins (CASP) family.</text>
</comment>
<dbReference type="Pfam" id="PF00076">
    <property type="entry name" value="RRM_1"/>
    <property type="match status" value="1"/>
</dbReference>
<dbReference type="CDD" id="cd12408">
    <property type="entry name" value="RRM_eIF3G_like"/>
    <property type="match status" value="1"/>
</dbReference>
<keyword evidence="6 9" id="KW-1133">Transmembrane helix</keyword>
<feature type="transmembrane region" description="Helical" evidence="9">
    <location>
        <begin position="54"/>
        <end position="78"/>
    </location>
</feature>
<dbReference type="Pfam" id="PF04535">
    <property type="entry name" value="CASP_dom"/>
    <property type="match status" value="1"/>
</dbReference>
<dbReference type="Proteomes" id="UP000626092">
    <property type="component" value="Unassembled WGS sequence"/>
</dbReference>
<comment type="caution">
    <text evidence="12">The sequence shown here is derived from an EMBL/GenBank/DDBJ whole genome shotgun (WGS) entry which is preliminary data.</text>
</comment>
<proteinExistence type="inferred from homology"/>
<dbReference type="InterPro" id="IPR006702">
    <property type="entry name" value="CASP_dom"/>
</dbReference>
<evidence type="ECO:0000256" key="10">
    <source>
        <dbReference type="SAM" id="MobiDB-lite"/>
    </source>
</evidence>
<dbReference type="SMART" id="SM00360">
    <property type="entry name" value="RRM"/>
    <property type="match status" value="1"/>
</dbReference>
<keyword evidence="8" id="KW-0694">RNA-binding</keyword>
<keyword evidence="13" id="KW-1185">Reference proteome</keyword>
<evidence type="ECO:0000313" key="12">
    <source>
        <dbReference type="EMBL" id="KAF7143439.1"/>
    </source>
</evidence>
<evidence type="ECO:0000313" key="13">
    <source>
        <dbReference type="Proteomes" id="UP000626092"/>
    </source>
</evidence>
<evidence type="ECO:0000256" key="6">
    <source>
        <dbReference type="ARBA" id="ARBA00022989"/>
    </source>
</evidence>
<feature type="transmembrane region" description="Helical" evidence="9">
    <location>
        <begin position="21"/>
        <end position="48"/>
    </location>
</feature>
<dbReference type="InterPro" id="IPR034240">
    <property type="entry name" value="eIF3G_RRM"/>
</dbReference>
<evidence type="ECO:0000256" key="8">
    <source>
        <dbReference type="PROSITE-ProRule" id="PRU00176"/>
    </source>
</evidence>
<keyword evidence="4 9" id="KW-1003">Cell membrane</keyword>
<feature type="region of interest" description="Disordered" evidence="10">
    <location>
        <begin position="171"/>
        <end position="199"/>
    </location>
</feature>
<keyword evidence="7 9" id="KW-0472">Membrane</keyword>
<keyword evidence="5 9" id="KW-0812">Transmembrane</keyword>
<dbReference type="InterPro" id="IPR035979">
    <property type="entry name" value="RBD_domain_sf"/>
</dbReference>
<dbReference type="PANTHER" id="PTHR32021:SF0">
    <property type="entry name" value="CASP-LIKE PROTEIN 5B2"/>
    <property type="match status" value="1"/>
</dbReference>
<feature type="domain" description="RRM" evidence="11">
    <location>
        <begin position="214"/>
        <end position="292"/>
    </location>
</feature>
<organism evidence="12 13">
    <name type="scientific">Rhododendron simsii</name>
    <name type="common">Sims's rhododendron</name>
    <dbReference type="NCBI Taxonomy" id="118357"/>
    <lineage>
        <taxon>Eukaryota</taxon>
        <taxon>Viridiplantae</taxon>
        <taxon>Streptophyta</taxon>
        <taxon>Embryophyta</taxon>
        <taxon>Tracheophyta</taxon>
        <taxon>Spermatophyta</taxon>
        <taxon>Magnoliopsida</taxon>
        <taxon>eudicotyledons</taxon>
        <taxon>Gunneridae</taxon>
        <taxon>Pentapetalae</taxon>
        <taxon>asterids</taxon>
        <taxon>Ericales</taxon>
        <taxon>Ericaceae</taxon>
        <taxon>Ericoideae</taxon>
        <taxon>Rhodoreae</taxon>
        <taxon>Rhododendron</taxon>
    </lineage>
</organism>
<evidence type="ECO:0000256" key="7">
    <source>
        <dbReference type="ARBA" id="ARBA00023136"/>
    </source>
</evidence>
<reference evidence="12" key="1">
    <citation type="submission" date="2019-11" db="EMBL/GenBank/DDBJ databases">
        <authorList>
            <person name="Liu Y."/>
            <person name="Hou J."/>
            <person name="Li T.-Q."/>
            <person name="Guan C.-H."/>
            <person name="Wu X."/>
            <person name="Wu H.-Z."/>
            <person name="Ling F."/>
            <person name="Zhang R."/>
            <person name="Shi X.-G."/>
            <person name="Ren J.-P."/>
            <person name="Chen E.-F."/>
            <person name="Sun J.-M."/>
        </authorList>
    </citation>
    <scope>NUCLEOTIDE SEQUENCE</scope>
    <source>
        <strain evidence="12">Adult_tree_wgs_1</strain>
        <tissue evidence="12">Leaves</tissue>
    </source>
</reference>
<dbReference type="EMBL" id="WJXA01000005">
    <property type="protein sequence ID" value="KAF7143439.1"/>
    <property type="molecule type" value="Genomic_DNA"/>
</dbReference>
<dbReference type="InterPro" id="IPR045009">
    <property type="entry name" value="CASPL-5"/>
</dbReference>
<sequence length="295" mass="32394">MKELLGSPGTVSGLTLRIGQCLFAGASIGVMVSALGFSSYTAFCYAILKFYVKFISYLIASMGLQVLWSFGLACLDVYALRIKRDLHNPVLVSLFVVGDWVTATFMNSLILLNTSHGSEKAEEAKSSGDSLAQLGKGAALMVCRSCGMKGDHWTARCHYPGLAHQTQLLTPPSTEAAAAASSSTQDTSYVPPRRREGAERSVIGSDMRRRNDDYAIRIDNLSEDTQDSDLIDLCHPFGQVLRAHVPKDYATRSGRGYGYVNFLRREDAERAINKLDGYGYDNLILRVEWSAPRTN</sequence>
<dbReference type="OrthoDB" id="1749473at2759"/>
<evidence type="ECO:0000256" key="3">
    <source>
        <dbReference type="ARBA" id="ARBA00011489"/>
    </source>
</evidence>
<name>A0A834LN05_RHOSS</name>
<evidence type="ECO:0000259" key="11">
    <source>
        <dbReference type="PROSITE" id="PS50102"/>
    </source>
</evidence>
<evidence type="ECO:0000256" key="2">
    <source>
        <dbReference type="ARBA" id="ARBA00007651"/>
    </source>
</evidence>
<dbReference type="PANTHER" id="PTHR32021">
    <property type="entry name" value="CASP-LIKE PROTEIN 5B3"/>
    <property type="match status" value="1"/>
</dbReference>
<accession>A0A834LN05</accession>
<dbReference type="GO" id="GO:0005886">
    <property type="term" value="C:plasma membrane"/>
    <property type="evidence" value="ECO:0007669"/>
    <property type="project" value="UniProtKB-SubCell"/>
</dbReference>
<protein>
    <recommendedName>
        <fullName evidence="9">CASP-like protein</fullName>
    </recommendedName>
</protein>
<dbReference type="SUPFAM" id="SSF54928">
    <property type="entry name" value="RNA-binding domain, RBD"/>
    <property type="match status" value="1"/>
</dbReference>
<evidence type="ECO:0000256" key="1">
    <source>
        <dbReference type="ARBA" id="ARBA00004651"/>
    </source>
</evidence>
<evidence type="ECO:0000256" key="9">
    <source>
        <dbReference type="RuleBase" id="RU361233"/>
    </source>
</evidence>
<feature type="transmembrane region" description="Helical" evidence="9">
    <location>
        <begin position="90"/>
        <end position="112"/>
    </location>
</feature>
<dbReference type="Gene3D" id="3.30.70.330">
    <property type="match status" value="1"/>
</dbReference>
<dbReference type="InterPro" id="IPR000504">
    <property type="entry name" value="RRM_dom"/>
</dbReference>
<comment type="subcellular location">
    <subcellularLocation>
        <location evidence="1 9">Cell membrane</location>
        <topology evidence="1 9">Multi-pass membrane protein</topology>
    </subcellularLocation>
</comment>
<dbReference type="PROSITE" id="PS50102">
    <property type="entry name" value="RRM"/>
    <property type="match status" value="1"/>
</dbReference>
<evidence type="ECO:0000256" key="5">
    <source>
        <dbReference type="ARBA" id="ARBA00022692"/>
    </source>
</evidence>